<dbReference type="Proteomes" id="UP001432027">
    <property type="component" value="Unassembled WGS sequence"/>
</dbReference>
<feature type="non-terminal residue" evidence="2">
    <location>
        <position position="1"/>
    </location>
</feature>
<protein>
    <submittedName>
        <fullName evidence="2">Uncharacterized protein</fullName>
    </submittedName>
</protein>
<feature type="region of interest" description="Disordered" evidence="1">
    <location>
        <begin position="48"/>
        <end position="92"/>
    </location>
</feature>
<feature type="compositionally biased region" description="Low complexity" evidence="1">
    <location>
        <begin position="60"/>
        <end position="74"/>
    </location>
</feature>
<reference evidence="2" key="1">
    <citation type="submission" date="2023-10" db="EMBL/GenBank/DDBJ databases">
        <title>Genome assembly of Pristionchus species.</title>
        <authorList>
            <person name="Yoshida K."/>
            <person name="Sommer R.J."/>
        </authorList>
    </citation>
    <scope>NUCLEOTIDE SEQUENCE</scope>
    <source>
        <strain evidence="2">RS0144</strain>
    </source>
</reference>
<name>A0AAV5SVY5_9BILA</name>
<dbReference type="EMBL" id="BTSX01000003">
    <property type="protein sequence ID" value="GMS87506.1"/>
    <property type="molecule type" value="Genomic_DNA"/>
</dbReference>
<gene>
    <name evidence="2" type="ORF">PENTCL1PPCAC_9681</name>
</gene>
<accession>A0AAV5SVY5</accession>
<organism evidence="2 3">
    <name type="scientific">Pristionchus entomophagus</name>
    <dbReference type="NCBI Taxonomy" id="358040"/>
    <lineage>
        <taxon>Eukaryota</taxon>
        <taxon>Metazoa</taxon>
        <taxon>Ecdysozoa</taxon>
        <taxon>Nematoda</taxon>
        <taxon>Chromadorea</taxon>
        <taxon>Rhabditida</taxon>
        <taxon>Rhabditina</taxon>
        <taxon>Diplogasteromorpha</taxon>
        <taxon>Diplogasteroidea</taxon>
        <taxon>Neodiplogasteridae</taxon>
        <taxon>Pristionchus</taxon>
    </lineage>
</organism>
<feature type="non-terminal residue" evidence="2">
    <location>
        <position position="92"/>
    </location>
</feature>
<proteinExistence type="predicted"/>
<evidence type="ECO:0000256" key="1">
    <source>
        <dbReference type="SAM" id="MobiDB-lite"/>
    </source>
</evidence>
<evidence type="ECO:0000313" key="2">
    <source>
        <dbReference type="EMBL" id="GMS87506.1"/>
    </source>
</evidence>
<keyword evidence="3" id="KW-1185">Reference proteome</keyword>
<dbReference type="AlphaFoldDB" id="A0AAV5SVY5"/>
<sequence length="92" mass="9478">HAFFFFDAPSTASPQAWRSFFSGFFRSSSSIRPSSSTSSSSSTAAASLGGYAAAKKEGRTPVASTPSPSSLTASGTKPPRRSLRATPVAESL</sequence>
<evidence type="ECO:0000313" key="3">
    <source>
        <dbReference type="Proteomes" id="UP001432027"/>
    </source>
</evidence>
<comment type="caution">
    <text evidence="2">The sequence shown here is derived from an EMBL/GenBank/DDBJ whole genome shotgun (WGS) entry which is preliminary data.</text>
</comment>